<dbReference type="AlphaFoldDB" id="Q5NWX4"/>
<keyword evidence="2" id="KW-1003">Cell membrane</keyword>
<evidence type="ECO:0000256" key="3">
    <source>
        <dbReference type="ARBA" id="ARBA00022692"/>
    </source>
</evidence>
<dbReference type="PANTHER" id="PTHR36115">
    <property type="entry name" value="PROLINE-RICH ANTIGEN HOMOLOG-RELATED"/>
    <property type="match status" value="1"/>
</dbReference>
<keyword evidence="9" id="KW-1185">Reference proteome</keyword>
<evidence type="ECO:0000313" key="8">
    <source>
        <dbReference type="EMBL" id="CAI10440.1"/>
    </source>
</evidence>
<keyword evidence="3 6" id="KW-0812">Transmembrane</keyword>
<dbReference type="Pfam" id="PF06271">
    <property type="entry name" value="RDD"/>
    <property type="match status" value="1"/>
</dbReference>
<dbReference type="KEGG" id="eba:p1B254"/>
<geneLocation type="plasmid" evidence="9">
    <name>pAzo1</name>
</geneLocation>
<reference evidence="8 9" key="1">
    <citation type="journal article" date="2005" name="Arch. Microbiol.">
        <title>The genome sequence of an anaerobic aromatic-degrading denitrifying bacterium, strain EbN1.</title>
        <authorList>
            <person name="Rabus R."/>
            <person name="Kube M."/>
            <person name="Heider J."/>
            <person name="Beck A."/>
            <person name="Heitmann K."/>
            <person name="Widdel F."/>
            <person name="Reinhardt R."/>
        </authorList>
    </citation>
    <scope>NUCLEOTIDE SEQUENCE [LARGE SCALE GENOMIC DNA]</scope>
    <source>
        <strain evidence="8 9">EbN1</strain>
        <plasmid evidence="9">Plasmid pAzo1</plasmid>
    </source>
</reference>
<dbReference type="GO" id="GO:0005886">
    <property type="term" value="C:plasma membrane"/>
    <property type="evidence" value="ECO:0007669"/>
    <property type="project" value="UniProtKB-SubCell"/>
</dbReference>
<keyword evidence="5 6" id="KW-0472">Membrane</keyword>
<feature type="domain" description="RDD" evidence="7">
    <location>
        <begin position="9"/>
        <end position="136"/>
    </location>
</feature>
<comment type="subcellular location">
    <subcellularLocation>
        <location evidence="1">Cell membrane</location>
        <topology evidence="1">Multi-pass membrane protein</topology>
    </subcellularLocation>
</comment>
<feature type="transmembrane region" description="Helical" evidence="6">
    <location>
        <begin position="104"/>
        <end position="123"/>
    </location>
</feature>
<sequence>MQNSNDLHYAGFWVRFGAFLIDSLLWLMISLPLLYAVYGDQYFVSEQLSQGFFDILISWIAPVAAVLWFWIAKQATPGKMALRLRIVDASSGEAATPGQYVGRYFGYLLACIPLGLGLIWCAFDSRKQGWHDKLAKTVVVRRNTPTEVVFEKAA</sequence>
<evidence type="ECO:0000313" key="9">
    <source>
        <dbReference type="Proteomes" id="UP000006552"/>
    </source>
</evidence>
<dbReference type="HOGENOM" id="CLU_053152_3_2_4"/>
<proteinExistence type="predicted"/>
<dbReference type="OrthoDB" id="5298807at2"/>
<name>Q5NWX4_AROAE</name>
<gene>
    <name evidence="8" type="ORF">p1B254</name>
</gene>
<dbReference type="EMBL" id="CR555307">
    <property type="protein sequence ID" value="CAI10440.1"/>
    <property type="molecule type" value="Genomic_DNA"/>
</dbReference>
<dbReference type="InterPro" id="IPR051791">
    <property type="entry name" value="Pra-immunoreactive"/>
</dbReference>
<dbReference type="InterPro" id="IPR010432">
    <property type="entry name" value="RDD"/>
</dbReference>
<evidence type="ECO:0000256" key="2">
    <source>
        <dbReference type="ARBA" id="ARBA00022475"/>
    </source>
</evidence>
<organism evidence="8 9">
    <name type="scientific">Aromatoleum aromaticum (strain DSM 19018 / LMG 30748 / EbN1)</name>
    <name type="common">Azoarcus sp. (strain EbN1)</name>
    <dbReference type="NCBI Taxonomy" id="76114"/>
    <lineage>
        <taxon>Bacteria</taxon>
        <taxon>Pseudomonadati</taxon>
        <taxon>Pseudomonadota</taxon>
        <taxon>Betaproteobacteria</taxon>
        <taxon>Rhodocyclales</taxon>
        <taxon>Rhodocyclaceae</taxon>
        <taxon>Aromatoleum</taxon>
    </lineage>
</organism>
<evidence type="ECO:0000256" key="6">
    <source>
        <dbReference type="SAM" id="Phobius"/>
    </source>
</evidence>
<dbReference type="PANTHER" id="PTHR36115:SF4">
    <property type="entry name" value="MEMBRANE PROTEIN"/>
    <property type="match status" value="1"/>
</dbReference>
<protein>
    <submittedName>
        <fullName evidence="8">Hypothetical membrane protein</fullName>
    </submittedName>
</protein>
<keyword evidence="8" id="KW-0614">Plasmid</keyword>
<feature type="transmembrane region" description="Helical" evidence="6">
    <location>
        <begin position="12"/>
        <end position="39"/>
    </location>
</feature>
<evidence type="ECO:0000256" key="5">
    <source>
        <dbReference type="ARBA" id="ARBA00023136"/>
    </source>
</evidence>
<evidence type="ECO:0000259" key="7">
    <source>
        <dbReference type="Pfam" id="PF06271"/>
    </source>
</evidence>
<keyword evidence="4 6" id="KW-1133">Transmembrane helix</keyword>
<evidence type="ECO:0000256" key="4">
    <source>
        <dbReference type="ARBA" id="ARBA00022989"/>
    </source>
</evidence>
<accession>Q5NWX4</accession>
<feature type="transmembrane region" description="Helical" evidence="6">
    <location>
        <begin position="51"/>
        <end position="71"/>
    </location>
</feature>
<dbReference type="Proteomes" id="UP000006552">
    <property type="component" value="Plasmid 1"/>
</dbReference>
<evidence type="ECO:0000256" key="1">
    <source>
        <dbReference type="ARBA" id="ARBA00004651"/>
    </source>
</evidence>